<dbReference type="Pfam" id="PF00486">
    <property type="entry name" value="Trans_reg_C"/>
    <property type="match status" value="1"/>
</dbReference>
<dbReference type="HOGENOM" id="CLU_004435_3_0_7"/>
<dbReference type="InterPro" id="IPR027417">
    <property type="entry name" value="P-loop_NTPase"/>
</dbReference>
<feature type="domain" description="OmpR/PhoB-type" evidence="7">
    <location>
        <begin position="1"/>
        <end position="98"/>
    </location>
</feature>
<comment type="caution">
    <text evidence="8">The sequence shown here is derived from an EMBL/GenBank/DDBJ whole genome shotgun (WGS) entry which is preliminary data.</text>
</comment>
<dbReference type="Pfam" id="PF00211">
    <property type="entry name" value="Guanylate_cyc"/>
    <property type="match status" value="1"/>
</dbReference>
<evidence type="ECO:0000259" key="6">
    <source>
        <dbReference type="PROSITE" id="PS50125"/>
    </source>
</evidence>
<dbReference type="InterPro" id="IPR029787">
    <property type="entry name" value="Nucleotide_cyclase"/>
</dbReference>
<dbReference type="InterPro" id="IPR001054">
    <property type="entry name" value="A/G_cyclase"/>
</dbReference>
<feature type="DNA-binding region" description="OmpR/PhoB-type" evidence="4">
    <location>
        <begin position="1"/>
        <end position="98"/>
    </location>
</feature>
<dbReference type="Gene3D" id="3.40.50.300">
    <property type="entry name" value="P-loop containing nucleotide triphosphate hydrolases"/>
    <property type="match status" value="1"/>
</dbReference>
<dbReference type="SUPFAM" id="SSF55073">
    <property type="entry name" value="Nucleotide cyclase"/>
    <property type="match status" value="1"/>
</dbReference>
<dbReference type="InterPro" id="IPR001867">
    <property type="entry name" value="OmpR/PhoB-type_DNA-bd"/>
</dbReference>
<keyword evidence="1" id="KW-0547">Nucleotide-binding</keyword>
<dbReference type="Proteomes" id="UP000019140">
    <property type="component" value="Unassembled WGS sequence"/>
</dbReference>
<dbReference type="Gene3D" id="3.30.70.1230">
    <property type="entry name" value="Nucleotide cyclase"/>
    <property type="match status" value="1"/>
</dbReference>
<dbReference type="AlphaFoldDB" id="W4MHW8"/>
<dbReference type="GO" id="GO:0004016">
    <property type="term" value="F:adenylate cyclase activity"/>
    <property type="evidence" value="ECO:0007669"/>
    <property type="project" value="UniProtKB-ARBA"/>
</dbReference>
<dbReference type="PANTHER" id="PTHR16305">
    <property type="entry name" value="TESTICULAR SOLUBLE ADENYLYL CYCLASE"/>
    <property type="match status" value="1"/>
</dbReference>
<evidence type="ECO:0000313" key="9">
    <source>
        <dbReference type="Proteomes" id="UP000019140"/>
    </source>
</evidence>
<feature type="region of interest" description="Disordered" evidence="5">
    <location>
        <begin position="105"/>
        <end position="127"/>
    </location>
</feature>
<dbReference type="GO" id="GO:0005737">
    <property type="term" value="C:cytoplasm"/>
    <property type="evidence" value="ECO:0007669"/>
    <property type="project" value="TreeGrafter"/>
</dbReference>
<dbReference type="Pfam" id="PF13191">
    <property type="entry name" value="AAA_16"/>
    <property type="match status" value="1"/>
</dbReference>
<dbReference type="Gene3D" id="1.10.10.10">
    <property type="entry name" value="Winged helix-like DNA-binding domain superfamily/Winged helix DNA-binding domain"/>
    <property type="match status" value="1"/>
</dbReference>
<evidence type="ECO:0000256" key="2">
    <source>
        <dbReference type="ARBA" id="ARBA00022840"/>
    </source>
</evidence>
<dbReference type="CDD" id="cd07302">
    <property type="entry name" value="CHD"/>
    <property type="match status" value="1"/>
</dbReference>
<dbReference type="InterPro" id="IPR041664">
    <property type="entry name" value="AAA_16"/>
</dbReference>
<evidence type="ECO:0000259" key="7">
    <source>
        <dbReference type="PROSITE" id="PS51755"/>
    </source>
</evidence>
<keyword evidence="2" id="KW-0067">ATP-binding</keyword>
<protein>
    <recommendedName>
        <fullName evidence="10">OmpR/PhoB-type domain-containing protein</fullName>
    </recommendedName>
</protein>
<dbReference type="SMART" id="SM00044">
    <property type="entry name" value="CYCc"/>
    <property type="match status" value="1"/>
</dbReference>
<evidence type="ECO:0000256" key="3">
    <source>
        <dbReference type="ARBA" id="ARBA00023125"/>
    </source>
</evidence>
<feature type="non-terminal residue" evidence="8">
    <location>
        <position position="885"/>
    </location>
</feature>
<reference evidence="8 9" key="1">
    <citation type="journal article" date="2014" name="Nature">
        <title>An environmental bacterial taxon with a large and distinct metabolic repertoire.</title>
        <authorList>
            <person name="Wilson M.C."/>
            <person name="Mori T."/>
            <person name="Ruckert C."/>
            <person name="Uria A.R."/>
            <person name="Helf M.J."/>
            <person name="Takada K."/>
            <person name="Gernert C."/>
            <person name="Steffens U.A."/>
            <person name="Heycke N."/>
            <person name="Schmitt S."/>
            <person name="Rinke C."/>
            <person name="Helfrich E.J."/>
            <person name="Brachmann A.O."/>
            <person name="Gurgui C."/>
            <person name="Wakimoto T."/>
            <person name="Kracht M."/>
            <person name="Crusemann M."/>
            <person name="Hentschel U."/>
            <person name="Abe I."/>
            <person name="Matsunaga S."/>
            <person name="Kalinowski J."/>
            <person name="Takeyama H."/>
            <person name="Piel J."/>
        </authorList>
    </citation>
    <scope>NUCLEOTIDE SEQUENCE [LARGE SCALE GENOMIC DNA]</scope>
    <source>
        <strain evidence="9">TSY2</strain>
    </source>
</reference>
<keyword evidence="3 4" id="KW-0238">DNA-binding</keyword>
<evidence type="ECO:0000256" key="1">
    <source>
        <dbReference type="ARBA" id="ARBA00022741"/>
    </source>
</evidence>
<dbReference type="PROSITE" id="PS51755">
    <property type="entry name" value="OMPR_PHOB"/>
    <property type="match status" value="1"/>
</dbReference>
<proteinExistence type="predicted"/>
<dbReference type="SMART" id="SM00862">
    <property type="entry name" value="Trans_reg_C"/>
    <property type="match status" value="1"/>
</dbReference>
<dbReference type="InterPro" id="IPR016032">
    <property type="entry name" value="Sig_transdc_resp-reg_C-effctor"/>
</dbReference>
<evidence type="ECO:0000256" key="4">
    <source>
        <dbReference type="PROSITE-ProRule" id="PRU01091"/>
    </source>
</evidence>
<organism evidence="8 9">
    <name type="scientific">Candidatus Entotheonella gemina</name>
    <dbReference type="NCBI Taxonomy" id="1429439"/>
    <lineage>
        <taxon>Bacteria</taxon>
        <taxon>Pseudomonadati</taxon>
        <taxon>Nitrospinota/Tectimicrobiota group</taxon>
        <taxon>Candidatus Tectimicrobiota</taxon>
        <taxon>Candidatus Entotheonellia</taxon>
        <taxon>Candidatus Entotheonellales</taxon>
        <taxon>Candidatus Entotheonellaceae</taxon>
        <taxon>Candidatus Entotheonella</taxon>
    </lineage>
</organism>
<name>W4MHW8_9BACT</name>
<dbReference type="PANTHER" id="PTHR16305:SF28">
    <property type="entry name" value="GUANYLATE CYCLASE DOMAIN-CONTAINING PROTEIN"/>
    <property type="match status" value="1"/>
</dbReference>
<dbReference type="GO" id="GO:0003677">
    <property type="term" value="F:DNA binding"/>
    <property type="evidence" value="ECO:0007669"/>
    <property type="project" value="UniProtKB-UniRule"/>
</dbReference>
<dbReference type="PROSITE" id="PS50125">
    <property type="entry name" value="GUANYLATE_CYCLASE_2"/>
    <property type="match status" value="1"/>
</dbReference>
<dbReference type="InterPro" id="IPR036388">
    <property type="entry name" value="WH-like_DNA-bd_sf"/>
</dbReference>
<dbReference type="SUPFAM" id="SSF46894">
    <property type="entry name" value="C-terminal effector domain of the bipartite response regulators"/>
    <property type="match status" value="1"/>
</dbReference>
<dbReference type="GO" id="GO:0005524">
    <property type="term" value="F:ATP binding"/>
    <property type="evidence" value="ECO:0007669"/>
    <property type="project" value="UniProtKB-KW"/>
</dbReference>
<gene>
    <name evidence="8" type="ORF">ETSY2_00295</name>
</gene>
<dbReference type="GO" id="GO:0000160">
    <property type="term" value="P:phosphorelay signal transduction system"/>
    <property type="evidence" value="ECO:0007669"/>
    <property type="project" value="InterPro"/>
</dbReference>
<keyword evidence="9" id="KW-1185">Reference proteome</keyword>
<dbReference type="CDD" id="cd00383">
    <property type="entry name" value="trans_reg_C"/>
    <property type="match status" value="1"/>
</dbReference>
<evidence type="ECO:0008006" key="10">
    <source>
        <dbReference type="Google" id="ProtNLM"/>
    </source>
</evidence>
<dbReference type="SUPFAM" id="SSF52540">
    <property type="entry name" value="P-loop containing nucleoside triphosphate hydrolases"/>
    <property type="match status" value="1"/>
</dbReference>
<sequence>MLYRFDDYIVDASRYELRQGEHVITIEPKVFQVLLYLLEHRGRVVSKDELLDACWAETFVSPAALTQCLTRLRKAVVSRDESRPLIKTLHRQGYRFMAEVETVSNADEQDVSEAKPAERPGPAPLPHLTEMTAALNTASDTSGSDVQSALNSERRQLTVLRCDLAYYDRLIEHLDAEDMHVVLQAYHRACLAVIERFGGHVAVSREAEVAVFFGYPQAHEDDVQRAIRAGLQMVATLRGHVALPTQVPETDFALRVGIHTGLVIVETGEGKGAQLPLVVGETPTIAASVRDLAPPDTVAISQATAALSAGYFECRLVRSQTHTEHREPLAVYEVRGENAIRTRLEVEGVRGLTPFVGREAELALLAERWEEVQDGRGQVVIVRGDAGIGKSRLVRMLKEQVTIQPHMWLECRCSAYHQNTAFYPVCELLRQLLGAPSEYAVDDTLSTIEALLQRYRLPVDEAVPLLAGLLALRVPEDRYAPLMMTPQQQRQQTLEGLLTLLLLRAAEHPVYFVVEDLQWADPSTLEFLDLFMIQVPAAAILAVLTCRPSFEPPWGQRASVVSLVLNRLTRPQMARMIVQVSRGKALPPEVTEQLMEKTDGVPLFVEESTRMLLESDQLVERDGVYEMAATLTQFEIPATLHDSLMARLDRLGTAKEIAQWCAALGRECTHEVLASITPFDEATLQQGLRQLVDADLVFQHGFLPQARYRFKHMLVRDAAYESILKRRRQGIHQQIAEVLEAQFPDTAEAEPGLVAHHYAEAGRHEQAIIYWQRAGQLAYQRSANQEAIGYLTTGLELLLSQPENAKRARQELDIQMALGAALMAAKGPAAPEIEHAYTRARELCRQIGEPPQLFPVLRGLWNCYLQQGALQTTHELAEQLLDLAQ</sequence>
<evidence type="ECO:0000256" key="5">
    <source>
        <dbReference type="SAM" id="MobiDB-lite"/>
    </source>
</evidence>
<dbReference type="GO" id="GO:0009190">
    <property type="term" value="P:cyclic nucleotide biosynthetic process"/>
    <property type="evidence" value="ECO:0007669"/>
    <property type="project" value="InterPro"/>
</dbReference>
<accession>W4MHW8</accession>
<dbReference type="GO" id="GO:0006355">
    <property type="term" value="P:regulation of DNA-templated transcription"/>
    <property type="evidence" value="ECO:0007669"/>
    <property type="project" value="InterPro"/>
</dbReference>
<feature type="domain" description="Guanylate cyclase" evidence="6">
    <location>
        <begin position="158"/>
        <end position="290"/>
    </location>
</feature>
<dbReference type="EMBL" id="AZHX01000011">
    <property type="protein sequence ID" value="ETX09287.1"/>
    <property type="molecule type" value="Genomic_DNA"/>
</dbReference>
<evidence type="ECO:0000313" key="8">
    <source>
        <dbReference type="EMBL" id="ETX09287.1"/>
    </source>
</evidence>